<dbReference type="GO" id="GO:0005524">
    <property type="term" value="F:ATP binding"/>
    <property type="evidence" value="ECO:0007669"/>
    <property type="project" value="UniProtKB-KW"/>
</dbReference>
<dbReference type="Proteomes" id="UP000179005">
    <property type="component" value="Unassembled WGS sequence"/>
</dbReference>
<accession>A0A1F4VET2</accession>
<dbReference type="Pfam" id="PF05157">
    <property type="entry name" value="MshEN"/>
    <property type="match status" value="1"/>
</dbReference>
<dbReference type="Gene3D" id="3.30.300.160">
    <property type="entry name" value="Type II secretion system, protein E, N-terminal domain"/>
    <property type="match status" value="1"/>
</dbReference>
<reference evidence="5 6" key="1">
    <citation type="journal article" date="2016" name="Nat. Commun.">
        <title>Thousands of microbial genomes shed light on interconnected biogeochemical processes in an aquifer system.</title>
        <authorList>
            <person name="Anantharaman K."/>
            <person name="Brown C.T."/>
            <person name="Hug L.A."/>
            <person name="Sharon I."/>
            <person name="Castelle C.J."/>
            <person name="Probst A.J."/>
            <person name="Thomas B.C."/>
            <person name="Singh A."/>
            <person name="Wilkins M.J."/>
            <person name="Karaoz U."/>
            <person name="Brodie E.L."/>
            <person name="Williams K.H."/>
            <person name="Hubbard S.S."/>
            <person name="Banfield J.F."/>
        </authorList>
    </citation>
    <scope>NUCLEOTIDE SEQUENCE [LARGE SCALE GENOMIC DNA]</scope>
</reference>
<dbReference type="Gene3D" id="3.40.50.300">
    <property type="entry name" value="P-loop containing nucleotide triphosphate hydrolases"/>
    <property type="match status" value="1"/>
</dbReference>
<evidence type="ECO:0000256" key="1">
    <source>
        <dbReference type="ARBA" id="ARBA00006611"/>
    </source>
</evidence>
<protein>
    <recommendedName>
        <fullName evidence="4">AAA+ ATPase domain-containing protein</fullName>
    </recommendedName>
</protein>
<comment type="similarity">
    <text evidence="1">Belongs to the GSP E family.</text>
</comment>
<dbReference type="PANTHER" id="PTHR30258:SF1">
    <property type="entry name" value="PROTEIN TRANSPORT PROTEIN HOFB HOMOLOG"/>
    <property type="match status" value="1"/>
</dbReference>
<dbReference type="InterPro" id="IPR003593">
    <property type="entry name" value="AAA+_ATPase"/>
</dbReference>
<evidence type="ECO:0000256" key="2">
    <source>
        <dbReference type="ARBA" id="ARBA00022741"/>
    </source>
</evidence>
<proteinExistence type="inferred from homology"/>
<dbReference type="InterPro" id="IPR037257">
    <property type="entry name" value="T2SS_E_N_sf"/>
</dbReference>
<dbReference type="InterPro" id="IPR007831">
    <property type="entry name" value="T2SS_GspE_N"/>
</dbReference>
<name>A0A1F4VET2_UNCKA</name>
<evidence type="ECO:0000313" key="6">
    <source>
        <dbReference type="Proteomes" id="UP000179005"/>
    </source>
</evidence>
<feature type="domain" description="AAA+ ATPase" evidence="4">
    <location>
        <begin position="317"/>
        <end position="443"/>
    </location>
</feature>
<keyword evidence="2" id="KW-0547">Nucleotide-binding</keyword>
<evidence type="ECO:0000313" key="5">
    <source>
        <dbReference type="EMBL" id="OGC55665.1"/>
    </source>
</evidence>
<organism evidence="5 6">
    <name type="scientific">candidate division WWE3 bacterium RIFCSPHIGHO2_01_FULL_48_15</name>
    <dbReference type="NCBI Taxonomy" id="1802619"/>
    <lineage>
        <taxon>Bacteria</taxon>
        <taxon>Katanobacteria</taxon>
    </lineage>
</organism>
<dbReference type="GO" id="GO:0016887">
    <property type="term" value="F:ATP hydrolysis activity"/>
    <property type="evidence" value="ECO:0007669"/>
    <property type="project" value="TreeGrafter"/>
</dbReference>
<evidence type="ECO:0000259" key="4">
    <source>
        <dbReference type="SMART" id="SM00382"/>
    </source>
</evidence>
<dbReference type="STRING" id="1802619.A2797_00960"/>
<dbReference type="GO" id="GO:0005886">
    <property type="term" value="C:plasma membrane"/>
    <property type="evidence" value="ECO:0007669"/>
    <property type="project" value="TreeGrafter"/>
</dbReference>
<dbReference type="FunFam" id="3.40.50.300:FF:000398">
    <property type="entry name" value="Type IV pilus assembly ATPase PilB"/>
    <property type="match status" value="1"/>
</dbReference>
<dbReference type="InterPro" id="IPR027417">
    <property type="entry name" value="P-loop_NTPase"/>
</dbReference>
<dbReference type="InterPro" id="IPR001482">
    <property type="entry name" value="T2SS/T4SS_dom"/>
</dbReference>
<dbReference type="FunFam" id="3.30.300.160:FF:000002">
    <property type="entry name" value="Type II secretion system protein E"/>
    <property type="match status" value="1"/>
</dbReference>
<comment type="caution">
    <text evidence="5">The sequence shown here is derived from an EMBL/GenBank/DDBJ whole genome shotgun (WGS) entry which is preliminary data.</text>
</comment>
<dbReference type="CDD" id="cd01129">
    <property type="entry name" value="PulE-GspE-like"/>
    <property type="match status" value="1"/>
</dbReference>
<dbReference type="SUPFAM" id="SSF52540">
    <property type="entry name" value="P-loop containing nucleoside triphosphate hydrolases"/>
    <property type="match status" value="1"/>
</dbReference>
<dbReference type="SMART" id="SM00382">
    <property type="entry name" value="AAA"/>
    <property type="match status" value="1"/>
</dbReference>
<dbReference type="Pfam" id="PF00437">
    <property type="entry name" value="T2SSE"/>
    <property type="match status" value="1"/>
</dbReference>
<dbReference type="SUPFAM" id="SSF160246">
    <property type="entry name" value="EspE N-terminal domain-like"/>
    <property type="match status" value="1"/>
</dbReference>
<sequence>MAELSRRGIEEILVEKGLLTADVVRELRLEAARAGRSVEDLIQERKLVEPRAFAQTKAEVLAVPFTDLAGVDVPAEILNLVPQTLASRYVLIPFSKTNKTLRVAMMDPLDLQIVSFLERRTGLKIEPYLATSDDIVKSIEVEYQKTLGEEVTAALEEAGVGKPIKIEEARDLVRDPEMIRKSPVAEIVSTILGYAARNRASDVHIEPTEGKTRVRFRIDGVLQELLDLPKEIHSSIISRIKILSDLNIAEKRVPQDGRFRIEVSGREIDLRISTMPTAFGEKVAIRLLEEEVDIPQLSELGMRGVSLKRMEEAIRRPNGIVLLTGPTGSGKTVTLASILSKINTPRLNIVTLEDPVEVRVPGINQTQINPAAGLTFATGLRSFLRQDPNIIMVGEIRDSETAELAVHAALTGHLVFSTLHTNSASGALPRLIDMKIEPFLLISTISAVGAQRLIRKVCPECKVPYEVPAELADRIKKVLGTLYAKSPKNEKNGKLMLFKGGSKGEACKTCSGSGYSGRTALYEVLVMSDTIGRLVLEHRPTSDIEDQAIKEGMITLVQDGFMKAMEGLTSVEEVLRVATE</sequence>
<dbReference type="AlphaFoldDB" id="A0A1F4VET2"/>
<dbReference type="Gene3D" id="3.30.450.90">
    <property type="match status" value="1"/>
</dbReference>
<evidence type="ECO:0000256" key="3">
    <source>
        <dbReference type="ARBA" id="ARBA00022840"/>
    </source>
</evidence>
<keyword evidence="3" id="KW-0067">ATP-binding</keyword>
<dbReference type="PANTHER" id="PTHR30258">
    <property type="entry name" value="TYPE II SECRETION SYSTEM PROTEIN GSPE-RELATED"/>
    <property type="match status" value="1"/>
</dbReference>
<dbReference type="EMBL" id="MEVC01000008">
    <property type="protein sequence ID" value="OGC55665.1"/>
    <property type="molecule type" value="Genomic_DNA"/>
</dbReference>
<gene>
    <name evidence="5" type="ORF">A2797_00960</name>
</gene>